<sequence length="847" mass="98512">MIRKYGEVVFEAEVKLKERFKQPLRDEQIRKIIFWYDETQSYLSEVDEYSLEDVHTIKVNENNLIYTKYLIEKEFPNDSFLLYFGQARPLEKQNNPLLDIYFYSEEFKLDAIAAIMDELGLEDNESDYFFQSHASFFQNKKRQKDFRDLLIGDSDKSIEKLTLGIMCVLVKAKEFSFSVVCEKLFAELAQDSSLSWEQIEKFGKLSEFWEFAESKFHYHKEKPSLKDFLISIFVSKLSIDYNEKIPANWDNYLITPENNSVVFLNRWMNQVNGKIEYKKVAILVADELKFQKFLKKKSSEFLSQSDTFSGIEDYLVESTIDALLIPVVRHNQIEQLILNRRNSFWYSNYSKQYKALLAASRLLFKINEIEQNGMESGTEKLWHAYQENYYQIDTYYRHFNVSFAQLENPSDNFYQLQEKVENFYTNGFLQIFAEKWTANLNQMETFEIEGIAKQTNFYQDDIKGYVDKDTRVFVIISDALRYEIGVELAEELENSHYYQVNVKNMQGVLPSYTGLGMASLLPHQELEIGRNQIIVDGMSSQGLDNRNKIMGKNIGINKGRAFRAKDILNATKTELREQFSGGLVYYIYHNTIDATGDHAASEDKVFQAVETAKSELIRLSDKLVNNLSATHLYITADHGFMYTKNPLANVDKVSMPVNQSIESNRRFYIDSIKEASSSFHTFKLELANQGENFVHIPKGLMRIAVQGAGSNYVHGGSMPQECLIPLLEIKATSGRDTRKRVGIQLVSEQNRITNVVTYLTFLQLQRVTKENKSQTVGAYFEDKDKNKLSNEIILLADSISESPEDRITTGKFTFIQRLYSLKESYFFVLEDHQSDEELDRRHFTIDL</sequence>
<name>A0A1X7MVM2_9LACT</name>
<dbReference type="AlphaFoldDB" id="A0A1X7MVM2"/>
<dbReference type="NCBIfam" id="TIGR02687">
    <property type="entry name" value="BREX-1 system phosphatase PglZ type A"/>
    <property type="match status" value="1"/>
</dbReference>
<dbReference type="SUPFAM" id="SSF53649">
    <property type="entry name" value="Alkaline phosphatase-like"/>
    <property type="match status" value="1"/>
</dbReference>
<keyword evidence="2" id="KW-1185">Reference proteome</keyword>
<evidence type="ECO:0000313" key="2">
    <source>
        <dbReference type="Proteomes" id="UP000193435"/>
    </source>
</evidence>
<organism evidence="1 2">
    <name type="scientific">Carnobacterium iners</name>
    <dbReference type="NCBI Taxonomy" id="1073423"/>
    <lineage>
        <taxon>Bacteria</taxon>
        <taxon>Bacillati</taxon>
        <taxon>Bacillota</taxon>
        <taxon>Bacilli</taxon>
        <taxon>Lactobacillales</taxon>
        <taxon>Carnobacteriaceae</taxon>
        <taxon>Carnobacterium</taxon>
    </lineage>
</organism>
<dbReference type="OrthoDB" id="9769734at2"/>
<evidence type="ECO:0000313" key="1">
    <source>
        <dbReference type="EMBL" id="SMH28857.1"/>
    </source>
</evidence>
<dbReference type="InterPro" id="IPR014060">
    <property type="entry name" value="PglZ"/>
</dbReference>
<dbReference type="InterPro" id="IPR017850">
    <property type="entry name" value="Alkaline_phosphatase_core_sf"/>
</dbReference>
<proteinExistence type="predicted"/>
<dbReference type="EMBL" id="FXBJ01000002">
    <property type="protein sequence ID" value="SMH28857.1"/>
    <property type="molecule type" value="Genomic_DNA"/>
</dbReference>
<reference evidence="1 2" key="1">
    <citation type="submission" date="2017-04" db="EMBL/GenBank/DDBJ databases">
        <authorList>
            <person name="Afonso C.L."/>
            <person name="Miller P.J."/>
            <person name="Scott M.A."/>
            <person name="Spackman E."/>
            <person name="Goraichik I."/>
            <person name="Dimitrov K.M."/>
            <person name="Suarez D.L."/>
            <person name="Swayne D.E."/>
        </authorList>
    </citation>
    <scope>NUCLEOTIDE SEQUENCE [LARGE SCALE GENOMIC DNA]</scope>
    <source>
        <strain evidence="1 2">LMG26642</strain>
    </source>
</reference>
<dbReference type="Proteomes" id="UP000193435">
    <property type="component" value="Unassembled WGS sequence"/>
</dbReference>
<protein>
    <submittedName>
        <fullName evidence="1">TIGR02687 family protein</fullName>
    </submittedName>
</protein>
<accession>A0A1X7MVM2</accession>
<gene>
    <name evidence="1" type="ORF">SAMN04488700_0988</name>
</gene>
<dbReference type="STRING" id="1073423.SAMN04488700_0988"/>
<dbReference type="Pfam" id="PF08665">
    <property type="entry name" value="PglZ"/>
    <property type="match status" value="1"/>
</dbReference>